<dbReference type="RefSeq" id="WP_185054766.1">
    <property type="nucleotide sequence ID" value="NZ_BAABIX010000002.1"/>
</dbReference>
<dbReference type="Gene3D" id="1.10.357.10">
    <property type="entry name" value="Tetracycline Repressor, domain 2"/>
    <property type="match status" value="1"/>
</dbReference>
<comment type="caution">
    <text evidence="4">The sequence shown here is derived from an EMBL/GenBank/DDBJ whole genome shotgun (WGS) entry which is preliminary data.</text>
</comment>
<dbReference type="GO" id="GO:0003700">
    <property type="term" value="F:DNA-binding transcription factor activity"/>
    <property type="evidence" value="ECO:0007669"/>
    <property type="project" value="TreeGrafter"/>
</dbReference>
<dbReference type="InterPro" id="IPR009057">
    <property type="entry name" value="Homeodomain-like_sf"/>
</dbReference>
<dbReference type="Proteomes" id="UP000578449">
    <property type="component" value="Unassembled WGS sequence"/>
</dbReference>
<keyword evidence="1 2" id="KW-0238">DNA-binding</keyword>
<accession>A0A840PIZ5</accession>
<dbReference type="PANTHER" id="PTHR30055">
    <property type="entry name" value="HTH-TYPE TRANSCRIPTIONAL REGULATOR RUTR"/>
    <property type="match status" value="1"/>
</dbReference>
<sequence>MTRRATLKSPARGEARREAILAAAAQILESEGITAMSARRIAEQAHASKETIYAHFGGRRGLLEALVQRQSAETNRRLRSALDEPGGQPVRAVLEEAVRGLLTLLTGARSLALNRAAIAGVPGDRELADALYAAGRATTGPLFEALLAQAARDGELTCPDSVEAFGVLFGLAVRDAQITALLGAGKEWTQQAIQARAAHAVALFYRLYGSPERS</sequence>
<name>A0A840PIZ5_9ACTN</name>
<evidence type="ECO:0000313" key="5">
    <source>
        <dbReference type="Proteomes" id="UP000578449"/>
    </source>
</evidence>
<dbReference type="AlphaFoldDB" id="A0A840PIZ5"/>
<dbReference type="Pfam" id="PF00440">
    <property type="entry name" value="TetR_N"/>
    <property type="match status" value="1"/>
</dbReference>
<feature type="DNA-binding region" description="H-T-H motif" evidence="2">
    <location>
        <begin position="37"/>
        <end position="56"/>
    </location>
</feature>
<dbReference type="PROSITE" id="PS50977">
    <property type="entry name" value="HTH_TETR_2"/>
    <property type="match status" value="1"/>
</dbReference>
<proteinExistence type="predicted"/>
<dbReference type="PANTHER" id="PTHR30055:SF146">
    <property type="entry name" value="HTH-TYPE TRANSCRIPTIONAL DUAL REGULATOR CECR"/>
    <property type="match status" value="1"/>
</dbReference>
<dbReference type="PRINTS" id="PR00455">
    <property type="entry name" value="HTHTETR"/>
</dbReference>
<feature type="domain" description="HTH tetR-type" evidence="3">
    <location>
        <begin position="14"/>
        <end position="74"/>
    </location>
</feature>
<dbReference type="InterPro" id="IPR050109">
    <property type="entry name" value="HTH-type_TetR-like_transc_reg"/>
</dbReference>
<evidence type="ECO:0000313" key="4">
    <source>
        <dbReference type="EMBL" id="MBB5137883.1"/>
    </source>
</evidence>
<dbReference type="InterPro" id="IPR001647">
    <property type="entry name" value="HTH_TetR"/>
</dbReference>
<evidence type="ECO:0000256" key="1">
    <source>
        <dbReference type="ARBA" id="ARBA00023125"/>
    </source>
</evidence>
<keyword evidence="5" id="KW-1185">Reference proteome</keyword>
<dbReference type="Gene3D" id="1.10.10.60">
    <property type="entry name" value="Homeodomain-like"/>
    <property type="match status" value="1"/>
</dbReference>
<dbReference type="Pfam" id="PF14246">
    <property type="entry name" value="TetR_C_7"/>
    <property type="match status" value="1"/>
</dbReference>
<gene>
    <name evidence="4" type="ORF">HNP84_007636</name>
</gene>
<dbReference type="SUPFAM" id="SSF46689">
    <property type="entry name" value="Homeodomain-like"/>
    <property type="match status" value="1"/>
</dbReference>
<organism evidence="4 5">
    <name type="scientific">Thermocatellispora tengchongensis</name>
    <dbReference type="NCBI Taxonomy" id="1073253"/>
    <lineage>
        <taxon>Bacteria</taxon>
        <taxon>Bacillati</taxon>
        <taxon>Actinomycetota</taxon>
        <taxon>Actinomycetes</taxon>
        <taxon>Streptosporangiales</taxon>
        <taxon>Streptosporangiaceae</taxon>
        <taxon>Thermocatellispora</taxon>
    </lineage>
</organism>
<dbReference type="InterPro" id="IPR039536">
    <property type="entry name" value="TetR_C_Proteobacteria"/>
</dbReference>
<dbReference type="EMBL" id="JACHGN010000020">
    <property type="protein sequence ID" value="MBB5137883.1"/>
    <property type="molecule type" value="Genomic_DNA"/>
</dbReference>
<dbReference type="GO" id="GO:0000976">
    <property type="term" value="F:transcription cis-regulatory region binding"/>
    <property type="evidence" value="ECO:0007669"/>
    <property type="project" value="TreeGrafter"/>
</dbReference>
<evidence type="ECO:0000256" key="2">
    <source>
        <dbReference type="PROSITE-ProRule" id="PRU00335"/>
    </source>
</evidence>
<reference evidence="4 5" key="1">
    <citation type="submission" date="2020-08" db="EMBL/GenBank/DDBJ databases">
        <title>Genomic Encyclopedia of Type Strains, Phase IV (KMG-IV): sequencing the most valuable type-strain genomes for metagenomic binning, comparative biology and taxonomic classification.</title>
        <authorList>
            <person name="Goeker M."/>
        </authorList>
    </citation>
    <scope>NUCLEOTIDE SEQUENCE [LARGE SCALE GENOMIC DNA]</scope>
    <source>
        <strain evidence="4 5">DSM 45615</strain>
    </source>
</reference>
<evidence type="ECO:0000259" key="3">
    <source>
        <dbReference type="PROSITE" id="PS50977"/>
    </source>
</evidence>
<protein>
    <submittedName>
        <fullName evidence="4">AcrR family transcriptional regulator</fullName>
    </submittedName>
</protein>